<organism evidence="1">
    <name type="scientific">Lysobacter firmicutimachus</name>
    <dbReference type="NCBI Taxonomy" id="1792846"/>
    <lineage>
        <taxon>Bacteria</taxon>
        <taxon>Pseudomonadati</taxon>
        <taxon>Pseudomonadota</taxon>
        <taxon>Gammaproteobacteria</taxon>
        <taxon>Lysobacterales</taxon>
        <taxon>Lysobacteraceae</taxon>
        <taxon>Lysobacter</taxon>
    </lineage>
</organism>
<evidence type="ECO:0000313" key="1">
    <source>
        <dbReference type="EMBL" id="XCO77165.1"/>
    </source>
</evidence>
<dbReference type="RefSeq" id="WP_363800514.1">
    <property type="nucleotide sequence ID" value="NZ_CP159925.1"/>
</dbReference>
<name>A0AAU8N117_9GAMM</name>
<proteinExistence type="predicted"/>
<reference evidence="1" key="1">
    <citation type="submission" date="2024-06" db="EMBL/GenBank/DDBJ databases">
        <authorList>
            <person name="Li S."/>
        </authorList>
    </citation>
    <scope>NUCLEOTIDE SEQUENCE</scope>
    <source>
        <strain evidence="1">SR10</strain>
    </source>
</reference>
<dbReference type="EMBL" id="CP159925">
    <property type="protein sequence ID" value="XCO77165.1"/>
    <property type="molecule type" value="Genomic_DNA"/>
</dbReference>
<protein>
    <submittedName>
        <fullName evidence="1">Uncharacterized protein</fullName>
    </submittedName>
</protein>
<accession>A0AAU8N117</accession>
<gene>
    <name evidence="1" type="ORF">ABU614_10395</name>
</gene>
<dbReference type="AlphaFoldDB" id="A0AAU8N117"/>
<sequence length="211" mass="22879">MAANDPGVAASVEAVEAAERIHQAQMRANPKPPVKKIPRRDAIAPALSIDELRTRLLRLASSLKTPSDTGAAHLGEVFGIDFVPELLAIDEGDAVGDLRDMGSYRVSSMALYKGAAGKSAIMAFGPERIPGRPPSRCTFDFKPFADRLTALGYSMGETSARGIERWGFVRPSTTPRISFYIGVYLYRVVDGTEDGRPCVHSVDINVDRSQE</sequence>